<dbReference type="PANTHER" id="PTHR47766">
    <property type="entry name" value="PROTEIN EFR3"/>
    <property type="match status" value="1"/>
</dbReference>
<dbReference type="GO" id="GO:0072659">
    <property type="term" value="P:protein localization to plasma membrane"/>
    <property type="evidence" value="ECO:0007669"/>
    <property type="project" value="InterPro"/>
</dbReference>
<feature type="region of interest" description="Disordered" evidence="2">
    <location>
        <begin position="810"/>
        <end position="882"/>
    </location>
</feature>
<dbReference type="Proteomes" id="UP001212841">
    <property type="component" value="Unassembled WGS sequence"/>
</dbReference>
<feature type="compositionally biased region" description="Polar residues" evidence="2">
    <location>
        <begin position="846"/>
        <end position="866"/>
    </location>
</feature>
<dbReference type="InterPro" id="IPR039786">
    <property type="entry name" value="EFR3"/>
</dbReference>
<evidence type="ECO:0000313" key="4">
    <source>
        <dbReference type="Proteomes" id="UP001212841"/>
    </source>
</evidence>
<evidence type="ECO:0008006" key="5">
    <source>
        <dbReference type="Google" id="ProtNLM"/>
    </source>
</evidence>
<dbReference type="SUPFAM" id="SSF48371">
    <property type="entry name" value="ARM repeat"/>
    <property type="match status" value="1"/>
</dbReference>
<evidence type="ECO:0000256" key="2">
    <source>
        <dbReference type="SAM" id="MobiDB-lite"/>
    </source>
</evidence>
<sequence length="939" mass="102761">MAAAVTAKPSLLLQMADACCSWAYNHVKLINNVYPTEPGEEGPRASALSLLVYYAASKPNKLPKIGAYLEKRLKSDVKNNKTGYIRVTLQIVEAIINECHRNLNLFAKSVLRIINDVLNSPNPDLVIQGTTTFVLFSSFHDHETAVDTEFTAIYSDLLKKFCTLASYETADVALQHKSRLSGLKAIQAVAASESFLSNPNAESYVERMLPAALINIRDPLRRQPASKAGHKSTPSIHSQRQSITDELITDRGLESTADAVLKELFTKSSVGSSKLQWNMITKYLDDQNEWESTTYVTHIVRIVASAVQAQQRYIVMGSIIDRLNDEKFEGSPAAKTSLIQSLTHLITYGGGSVGLTVLELLETLVSHLQRSAKRTAAGGEQANDKDELAIQSSLIESIGSLSVHMAYPDQINDIVAFIANRLKLDLGTSEEQADAVMKEIRRLHLRALGAVVVTRETQLANGALARRSSMLRTPVSYELLAPMLQFLSDDDSDLRINFYSFFHGLMTLESMEAAGTTTPSSTLKFCAVLHRRLFEFALAPHTNPADFVIIGNLFVASLKRYLIDELVRVTPIIFKLQGLAIEGAVPTPSRQRAVGNIVVEFFVAAGDYLGNDELSKYAAEVRAGRIERHEWSPDVELKHQAIATLGKRTFSETEGADFINLKPLRTSVDRTRVVEILLKDPMLSDIPNIREQLSVEYIPGETEHEGEFTLPRKNRRPSVSHKPSPSLTASAFRKVNAPSLTASSTSELSPSTVKIDELKEALINNVTSASNTIRLNDASEIDSHSIGNLPERARPDVKGLLNSISQSFEAQRRQNLQTEPLKRLHQPSSSDPLTAAVINVVPPSPNSSATLTNPYKGSLGKSSANRLNGRPSMENARPSLDSVRSRMGAVGVGVGRRTSDPEDAVIGEGAAQVLGATLKHAGSNGSFKPKEPSLRSFKV</sequence>
<evidence type="ECO:0000256" key="1">
    <source>
        <dbReference type="ARBA" id="ARBA00010216"/>
    </source>
</evidence>
<protein>
    <recommendedName>
        <fullName evidence="5">Protein EFR3</fullName>
    </recommendedName>
</protein>
<dbReference type="InterPro" id="IPR016024">
    <property type="entry name" value="ARM-type_fold"/>
</dbReference>
<comment type="caution">
    <text evidence="3">The sequence shown here is derived from an EMBL/GenBank/DDBJ whole genome shotgun (WGS) entry which is preliminary data.</text>
</comment>
<dbReference type="PANTHER" id="PTHR47766:SF1">
    <property type="entry name" value="PROTEIN EFR3"/>
    <property type="match status" value="1"/>
</dbReference>
<comment type="similarity">
    <text evidence="1">Belongs to the EFR3 family.</text>
</comment>
<organism evidence="3 4">
    <name type="scientific">Rhizophlyctis rosea</name>
    <dbReference type="NCBI Taxonomy" id="64517"/>
    <lineage>
        <taxon>Eukaryota</taxon>
        <taxon>Fungi</taxon>
        <taxon>Fungi incertae sedis</taxon>
        <taxon>Chytridiomycota</taxon>
        <taxon>Chytridiomycota incertae sedis</taxon>
        <taxon>Chytridiomycetes</taxon>
        <taxon>Rhizophlyctidales</taxon>
        <taxon>Rhizophlyctidaceae</taxon>
        <taxon>Rhizophlyctis</taxon>
    </lineage>
</organism>
<gene>
    <name evidence="3" type="ORF">HK097_003447</name>
</gene>
<proteinExistence type="inferred from homology"/>
<dbReference type="InterPro" id="IPR049150">
    <property type="entry name" value="EFR3_HEAT-like_rpt"/>
</dbReference>
<accession>A0AAD5X7G1</accession>
<feature type="region of interest" description="Disordered" evidence="2">
    <location>
        <begin position="920"/>
        <end position="939"/>
    </location>
</feature>
<feature type="region of interest" description="Disordered" evidence="2">
    <location>
        <begin position="703"/>
        <end position="728"/>
    </location>
</feature>
<reference evidence="3" key="1">
    <citation type="submission" date="2020-05" db="EMBL/GenBank/DDBJ databases">
        <title>Phylogenomic resolution of chytrid fungi.</title>
        <authorList>
            <person name="Stajich J.E."/>
            <person name="Amses K."/>
            <person name="Simmons R."/>
            <person name="Seto K."/>
            <person name="Myers J."/>
            <person name="Bonds A."/>
            <person name="Quandt C.A."/>
            <person name="Barry K."/>
            <person name="Liu P."/>
            <person name="Grigoriev I."/>
            <person name="Longcore J.E."/>
            <person name="James T.Y."/>
        </authorList>
    </citation>
    <scope>NUCLEOTIDE SEQUENCE</scope>
    <source>
        <strain evidence="3">JEL0318</strain>
    </source>
</reference>
<keyword evidence="4" id="KW-1185">Reference proteome</keyword>
<evidence type="ECO:0000313" key="3">
    <source>
        <dbReference type="EMBL" id="KAJ3053762.1"/>
    </source>
</evidence>
<dbReference type="AlphaFoldDB" id="A0AAD5X7G1"/>
<dbReference type="EMBL" id="JADGJD010000181">
    <property type="protein sequence ID" value="KAJ3053762.1"/>
    <property type="molecule type" value="Genomic_DNA"/>
</dbReference>
<dbReference type="Pfam" id="PF21072">
    <property type="entry name" value="EFR3"/>
    <property type="match status" value="1"/>
</dbReference>
<name>A0AAD5X7G1_9FUNG</name>